<sequence>MELLACVLQRWKILFWSHRPKCTVMTRKLSLCGLELGEGSLDSDRSLQVVWDGTGRWLCLSVESFVHIVCSHVFNQEGPTRPLVNYPLCIKP</sequence>
<evidence type="ECO:0000313" key="1">
    <source>
        <dbReference type="EMBL" id="CAL1387318.1"/>
    </source>
</evidence>
<name>A0AAV2EMW7_9ROSI</name>
<dbReference type="Proteomes" id="UP001497516">
    <property type="component" value="Chromosome 5"/>
</dbReference>
<dbReference type="EMBL" id="OZ034818">
    <property type="protein sequence ID" value="CAL1387318.1"/>
    <property type="molecule type" value="Genomic_DNA"/>
</dbReference>
<gene>
    <name evidence="1" type="ORF">LTRI10_LOCUS28313</name>
</gene>
<reference evidence="1 2" key="1">
    <citation type="submission" date="2024-04" db="EMBL/GenBank/DDBJ databases">
        <authorList>
            <person name="Fracassetti M."/>
        </authorList>
    </citation>
    <scope>NUCLEOTIDE SEQUENCE [LARGE SCALE GENOMIC DNA]</scope>
</reference>
<organism evidence="1 2">
    <name type="scientific">Linum trigynum</name>
    <dbReference type="NCBI Taxonomy" id="586398"/>
    <lineage>
        <taxon>Eukaryota</taxon>
        <taxon>Viridiplantae</taxon>
        <taxon>Streptophyta</taxon>
        <taxon>Embryophyta</taxon>
        <taxon>Tracheophyta</taxon>
        <taxon>Spermatophyta</taxon>
        <taxon>Magnoliopsida</taxon>
        <taxon>eudicotyledons</taxon>
        <taxon>Gunneridae</taxon>
        <taxon>Pentapetalae</taxon>
        <taxon>rosids</taxon>
        <taxon>fabids</taxon>
        <taxon>Malpighiales</taxon>
        <taxon>Linaceae</taxon>
        <taxon>Linum</taxon>
    </lineage>
</organism>
<evidence type="ECO:0000313" key="2">
    <source>
        <dbReference type="Proteomes" id="UP001497516"/>
    </source>
</evidence>
<dbReference type="AlphaFoldDB" id="A0AAV2EMW7"/>
<keyword evidence="2" id="KW-1185">Reference proteome</keyword>
<accession>A0AAV2EMW7</accession>
<protein>
    <submittedName>
        <fullName evidence="1">Uncharacterized protein</fullName>
    </submittedName>
</protein>
<proteinExistence type="predicted"/>